<dbReference type="InterPro" id="IPR005123">
    <property type="entry name" value="Oxoglu/Fe-dep_dioxygenase_dom"/>
</dbReference>
<gene>
    <name evidence="3" type="ORF">ATM17_05020</name>
</gene>
<dbReference type="Pfam" id="PF09859">
    <property type="entry name" value="Oxygenase-NA"/>
    <property type="match status" value="1"/>
</dbReference>
<protein>
    <submittedName>
        <fullName evidence="3">Proline hydroxylase</fullName>
    </submittedName>
</protein>
<dbReference type="GO" id="GO:0046872">
    <property type="term" value="F:metal ion binding"/>
    <property type="evidence" value="ECO:0007669"/>
    <property type="project" value="UniProtKB-KW"/>
</dbReference>
<reference evidence="3 4" key="2">
    <citation type="journal article" date="2016" name="Genome Announc.">
        <title>Complete Genome Sequence of Sphingopyxis macrogoltabida Strain 203N (NBRC 111659), a Polyethylene Glycol Degrader.</title>
        <authorList>
            <person name="Ohtsubo Y."/>
            <person name="Nonoyama S."/>
            <person name="Nagata Y."/>
            <person name="Numata M."/>
            <person name="Tsuchikane K."/>
            <person name="Hosoyama A."/>
            <person name="Yamazoe A."/>
            <person name="Tsuda M."/>
            <person name="Fujita N."/>
            <person name="Kawai F."/>
        </authorList>
    </citation>
    <scope>NUCLEOTIDE SEQUENCE [LARGE SCALE GENOMIC DNA]</scope>
    <source>
        <strain evidence="3 4">203N</strain>
    </source>
</reference>
<sequence>MTRGSIDWTVVATALDAHGYAVLPDLLSPTECDSLCDGWASADYRSEVSMARHGFGRGIYRYYAYPLPEVVQRLRASLYSPLAGIANRWSDRLGWGLAYPNHHADYLARCHLNGQGRPTPLILRYSTGDWNALHQDVYGSEIFPLQVAILLSRPKQDFSGGEFILTEQRPRMQSRAEVVPLARGDAVVFPVRDRPVAGTRGDYRVQMRHGVSRILSGERFTLGIIFHDAA</sequence>
<dbReference type="Proteomes" id="UP000076088">
    <property type="component" value="Chromosome"/>
</dbReference>
<reference evidence="4" key="1">
    <citation type="submission" date="2015-11" db="EMBL/GenBank/DDBJ databases">
        <title>Complete genome sequence of a polyethylene-glycol degrader Sphingopyxis macrogoltabida 203N (NBRC 111659).</title>
        <authorList>
            <person name="Yoshiyuki O."/>
            <person name="Shouta N."/>
            <person name="Nagata Y."/>
            <person name="Numata M."/>
            <person name="Tsuchikane K."/>
            <person name="Hosoyama A."/>
            <person name="Yamazoe A."/>
            <person name="Tsuda M."/>
            <person name="Fujita N."/>
            <person name="Kawai F."/>
        </authorList>
    </citation>
    <scope>NUCLEOTIDE SEQUENCE [LARGE SCALE GENOMIC DNA]</scope>
    <source>
        <strain evidence="4">203N</strain>
    </source>
</reference>
<keyword evidence="1" id="KW-0408">Iron</keyword>
<organism evidence="3 4">
    <name type="scientific">Sphingopyxis macrogoltabida</name>
    <name type="common">Sphingomonas macrogoltabidus</name>
    <dbReference type="NCBI Taxonomy" id="33050"/>
    <lineage>
        <taxon>Bacteria</taxon>
        <taxon>Pseudomonadati</taxon>
        <taxon>Pseudomonadota</taxon>
        <taxon>Alphaproteobacteria</taxon>
        <taxon>Sphingomonadales</taxon>
        <taxon>Sphingomonadaceae</taxon>
        <taxon>Sphingopyxis</taxon>
    </lineage>
</organism>
<keyword evidence="4" id="KW-1185">Reference proteome</keyword>
<dbReference type="GO" id="GO:0016491">
    <property type="term" value="F:oxidoreductase activity"/>
    <property type="evidence" value="ECO:0007669"/>
    <property type="project" value="UniProtKB-KW"/>
</dbReference>
<dbReference type="PROSITE" id="PS51471">
    <property type="entry name" value="FE2OG_OXY"/>
    <property type="match status" value="1"/>
</dbReference>
<keyword evidence="1" id="KW-0479">Metal-binding</keyword>
<dbReference type="EMBL" id="CP013344">
    <property type="protein sequence ID" value="AMU88405.1"/>
    <property type="molecule type" value="Genomic_DNA"/>
</dbReference>
<comment type="similarity">
    <text evidence="1">Belongs to the iron/ascorbate-dependent oxidoreductase family.</text>
</comment>
<dbReference type="AlphaFoldDB" id="A0AAC8YY53"/>
<evidence type="ECO:0000259" key="2">
    <source>
        <dbReference type="PROSITE" id="PS51471"/>
    </source>
</evidence>
<name>A0AAC8YY53_SPHMC</name>
<feature type="domain" description="Fe2OG dioxygenase" evidence="2">
    <location>
        <begin position="116"/>
        <end position="229"/>
    </location>
</feature>
<accession>A0AAC8YY53</accession>
<keyword evidence="1" id="KW-0560">Oxidoreductase</keyword>
<dbReference type="RefSeq" id="WP_054725347.1">
    <property type="nucleotide sequence ID" value="NZ_CP009429.1"/>
</dbReference>
<dbReference type="Gene3D" id="2.60.120.620">
    <property type="entry name" value="q2cbj1_9rhob like domain"/>
    <property type="match status" value="1"/>
</dbReference>
<evidence type="ECO:0000313" key="3">
    <source>
        <dbReference type="EMBL" id="AMU88405.1"/>
    </source>
</evidence>
<dbReference type="InterPro" id="IPR018655">
    <property type="entry name" value="DUF2086"/>
</dbReference>
<evidence type="ECO:0000313" key="4">
    <source>
        <dbReference type="Proteomes" id="UP000076088"/>
    </source>
</evidence>
<dbReference type="KEGG" id="smaz:LH19_05060"/>
<evidence type="ECO:0000256" key="1">
    <source>
        <dbReference type="RuleBase" id="RU003682"/>
    </source>
</evidence>
<proteinExistence type="inferred from homology"/>